<proteinExistence type="predicted"/>
<name>A0A1J7GLG9_LUPAN</name>
<evidence type="ECO:0000313" key="1">
    <source>
        <dbReference type="EMBL" id="OIW01376.1"/>
    </source>
</evidence>
<gene>
    <name evidence="1" type="ORF">TanjilG_12916</name>
</gene>
<organism evidence="1 2">
    <name type="scientific">Lupinus angustifolius</name>
    <name type="common">Narrow-leaved blue lupine</name>
    <dbReference type="NCBI Taxonomy" id="3871"/>
    <lineage>
        <taxon>Eukaryota</taxon>
        <taxon>Viridiplantae</taxon>
        <taxon>Streptophyta</taxon>
        <taxon>Embryophyta</taxon>
        <taxon>Tracheophyta</taxon>
        <taxon>Spermatophyta</taxon>
        <taxon>Magnoliopsida</taxon>
        <taxon>eudicotyledons</taxon>
        <taxon>Gunneridae</taxon>
        <taxon>Pentapetalae</taxon>
        <taxon>rosids</taxon>
        <taxon>fabids</taxon>
        <taxon>Fabales</taxon>
        <taxon>Fabaceae</taxon>
        <taxon>Papilionoideae</taxon>
        <taxon>50 kb inversion clade</taxon>
        <taxon>genistoids sensu lato</taxon>
        <taxon>core genistoids</taxon>
        <taxon>Genisteae</taxon>
        <taxon>Lupinus</taxon>
    </lineage>
</organism>
<dbReference type="AlphaFoldDB" id="A0A1J7GLG9"/>
<protein>
    <submittedName>
        <fullName evidence="1">Uncharacterized protein</fullName>
    </submittedName>
</protein>
<sequence length="99" mass="10676">MGSSTVAPLEHVKTSDLTCRHAILTTMDIRGSVGKISDASATGSDKSSAGFASVVDASRARGEGFKQLTRAEMREKRRKAYVFSAMNRIIGIIDERISN</sequence>
<dbReference type="EMBL" id="CM007371">
    <property type="protein sequence ID" value="OIW01376.1"/>
    <property type="molecule type" value="Genomic_DNA"/>
</dbReference>
<reference evidence="1 2" key="1">
    <citation type="journal article" date="2017" name="Plant Biotechnol. J.">
        <title>A comprehensive draft genome sequence for lupin (Lupinus angustifolius), an emerging health food: insights into plant-microbe interactions and legume evolution.</title>
        <authorList>
            <person name="Hane J.K."/>
            <person name="Ming Y."/>
            <person name="Kamphuis L.G."/>
            <person name="Nelson M.N."/>
            <person name="Garg G."/>
            <person name="Atkins C.A."/>
            <person name="Bayer P.E."/>
            <person name="Bravo A."/>
            <person name="Bringans S."/>
            <person name="Cannon S."/>
            <person name="Edwards D."/>
            <person name="Foley R."/>
            <person name="Gao L.L."/>
            <person name="Harrison M.J."/>
            <person name="Huang W."/>
            <person name="Hurgobin B."/>
            <person name="Li S."/>
            <person name="Liu C.W."/>
            <person name="McGrath A."/>
            <person name="Morahan G."/>
            <person name="Murray J."/>
            <person name="Weller J."/>
            <person name="Jian J."/>
            <person name="Singh K.B."/>
        </authorList>
    </citation>
    <scope>NUCLEOTIDE SEQUENCE [LARGE SCALE GENOMIC DNA]</scope>
    <source>
        <strain evidence="2">cv. Tanjil</strain>
        <tissue evidence="1">Whole plant</tissue>
    </source>
</reference>
<dbReference type="Gramene" id="OIW01376">
    <property type="protein sequence ID" value="OIW01376"/>
    <property type="gene ID" value="TanjilG_12916"/>
</dbReference>
<evidence type="ECO:0000313" key="2">
    <source>
        <dbReference type="Proteomes" id="UP000188354"/>
    </source>
</evidence>
<keyword evidence="2" id="KW-1185">Reference proteome</keyword>
<accession>A0A1J7GLG9</accession>
<dbReference type="Proteomes" id="UP000188354">
    <property type="component" value="Chromosome LG11"/>
</dbReference>